<reference evidence="1" key="1">
    <citation type="submission" date="2013-07" db="EMBL/GenBank/DDBJ databases">
        <title>The genome of an arbuscular mycorrhizal fungus provides insights into the evolution of the oldest plant symbiosis.</title>
        <authorList>
            <consortium name="DOE Joint Genome Institute"/>
            <person name="Tisserant E."/>
            <person name="Malbreil M."/>
            <person name="Kuo A."/>
            <person name="Kohler A."/>
            <person name="Symeonidi A."/>
            <person name="Balestrini R."/>
            <person name="Charron P."/>
            <person name="Duensing N."/>
            <person name="Frei-dit-Frey N."/>
            <person name="Gianinazzi-Pearson V."/>
            <person name="Gilbert B."/>
            <person name="Handa Y."/>
            <person name="Hijri M."/>
            <person name="Kaul R."/>
            <person name="Kawaguchi M."/>
            <person name="Krajinski F."/>
            <person name="Lammers P."/>
            <person name="Lapierre D."/>
            <person name="Masclaux F.G."/>
            <person name="Murat C."/>
            <person name="Morin E."/>
            <person name="Ndikumana S."/>
            <person name="Pagni M."/>
            <person name="Petitpierre D."/>
            <person name="Requena N."/>
            <person name="Rosikiewicz P."/>
            <person name="Riley R."/>
            <person name="Saito K."/>
            <person name="San Clemente H."/>
            <person name="Shapiro H."/>
            <person name="van Tuinen D."/>
            <person name="Becard G."/>
            <person name="Bonfante P."/>
            <person name="Paszkowski U."/>
            <person name="Shachar-Hill Y."/>
            <person name="Young J.P."/>
            <person name="Sanders I.R."/>
            <person name="Henrissat B."/>
            <person name="Rensing S.A."/>
            <person name="Grigoriev I.V."/>
            <person name="Corradi N."/>
            <person name="Roux C."/>
            <person name="Martin F."/>
        </authorList>
    </citation>
    <scope>NUCLEOTIDE SEQUENCE</scope>
    <source>
        <strain evidence="1">DAOM 197198</strain>
    </source>
</reference>
<accession>U9TEX2</accession>
<gene>
    <name evidence="1" type="ORF">GLOINDRAFT_325880</name>
</gene>
<proteinExistence type="predicted"/>
<dbReference type="AlphaFoldDB" id="U9TEX2"/>
<evidence type="ECO:0000313" key="1">
    <source>
        <dbReference type="EMBL" id="ESA06675.1"/>
    </source>
</evidence>
<organism evidence="1">
    <name type="scientific">Rhizophagus irregularis (strain DAOM 181602 / DAOM 197198 / MUCL 43194)</name>
    <name type="common">Arbuscular mycorrhizal fungus</name>
    <name type="synonym">Glomus intraradices</name>
    <dbReference type="NCBI Taxonomy" id="747089"/>
    <lineage>
        <taxon>Eukaryota</taxon>
        <taxon>Fungi</taxon>
        <taxon>Fungi incertae sedis</taxon>
        <taxon>Mucoromycota</taxon>
        <taxon>Glomeromycotina</taxon>
        <taxon>Glomeromycetes</taxon>
        <taxon>Glomerales</taxon>
        <taxon>Glomeraceae</taxon>
        <taxon>Rhizophagus</taxon>
    </lineage>
</organism>
<protein>
    <submittedName>
        <fullName evidence="1">Uncharacterized protein</fullName>
    </submittedName>
</protein>
<dbReference type="EMBL" id="KI291312">
    <property type="protein sequence ID" value="ESA06675.1"/>
    <property type="molecule type" value="Genomic_DNA"/>
</dbReference>
<dbReference type="HOGENOM" id="CLU_1932639_0_0_1"/>
<sequence>KNLLNKPTHVTKYLQCHHCSHGNRIQFQKVSQHFPPIFEISDFYSYFNVSQPKLTCYMLNLKNYFTILNQNTVCINKSESRILYETSFANYILNELFLYSYERPEPKLPERKKIIQIELLDVKILTIKFKN</sequence>
<feature type="non-terminal residue" evidence="1">
    <location>
        <position position="1"/>
    </location>
</feature>
<name>U9TEX2_RHIID</name>